<dbReference type="SMART" id="SM00421">
    <property type="entry name" value="HTH_LUXR"/>
    <property type="match status" value="1"/>
</dbReference>
<reference evidence="2" key="1">
    <citation type="journal article" date="2004" name="Nat. Biotechnol.">
        <title>Complete genome sequence of the metabolically versatile photosynthetic bacterium Rhodopseudomonas palustris.</title>
        <authorList>
            <person name="Larimer F.W."/>
            <person name="Chain P."/>
            <person name="Hauser L."/>
            <person name="Lamerdin J."/>
            <person name="Malfatti S."/>
            <person name="Do L."/>
            <person name="Land M.L."/>
            <person name="Pelletier D.A."/>
            <person name="Beatty J.T."/>
            <person name="Lang A.S."/>
            <person name="Tabita F.R."/>
            <person name="Gibson J.L."/>
            <person name="Hanson T.E."/>
            <person name="Bobst C."/>
            <person name="Torres J.L."/>
            <person name="Peres C."/>
            <person name="Harrison F.H."/>
            <person name="Gibson J."/>
            <person name="Harwood C.S."/>
        </authorList>
    </citation>
    <scope>NUCLEOTIDE SEQUENCE [LARGE SCALE GENOMIC DNA]</scope>
    <source>
        <strain evidence="2">CGA009</strain>
    </source>
</reference>
<dbReference type="STRING" id="258594.RPA2300"/>
<protein>
    <submittedName>
        <fullName evidence="2">Bacterial regulatory protein, LuxR family</fullName>
    </submittedName>
</protein>
<dbReference type="InterPro" id="IPR036388">
    <property type="entry name" value="WH-like_DNA-bd_sf"/>
</dbReference>
<dbReference type="CDD" id="cd06170">
    <property type="entry name" value="LuxR_C_like"/>
    <property type="match status" value="1"/>
</dbReference>
<dbReference type="Pfam" id="PF00196">
    <property type="entry name" value="GerE"/>
    <property type="match status" value="1"/>
</dbReference>
<dbReference type="SUPFAM" id="SSF46894">
    <property type="entry name" value="C-terminal effector domain of the bipartite response regulators"/>
    <property type="match status" value="1"/>
</dbReference>
<accession>Q6N7F7</accession>
<proteinExistence type="predicted"/>
<organism evidence="2">
    <name type="scientific">Rhodopseudomonas palustris (strain ATCC BAA-98 / CGA009)</name>
    <dbReference type="NCBI Taxonomy" id="258594"/>
    <lineage>
        <taxon>Bacteria</taxon>
        <taxon>Pseudomonadati</taxon>
        <taxon>Pseudomonadota</taxon>
        <taxon>Alphaproteobacteria</taxon>
        <taxon>Hyphomicrobiales</taxon>
        <taxon>Nitrobacteraceae</taxon>
        <taxon>Rhodopseudomonas</taxon>
    </lineage>
</organism>
<dbReference type="PROSITE" id="PS50043">
    <property type="entry name" value="HTH_LUXR_2"/>
    <property type="match status" value="1"/>
</dbReference>
<dbReference type="eggNOG" id="COG2771">
    <property type="taxonomic scope" value="Bacteria"/>
</dbReference>
<dbReference type="HOGENOM" id="CLU_1353759_0_0_5"/>
<dbReference type="Gene3D" id="1.10.10.10">
    <property type="entry name" value="Winged helix-like DNA-binding domain superfamily/Winged helix DNA-binding domain"/>
    <property type="match status" value="1"/>
</dbReference>
<feature type="domain" description="HTH luxR-type" evidence="1">
    <location>
        <begin position="154"/>
        <end position="217"/>
    </location>
</feature>
<name>Q6N7F7_RHOPA</name>
<dbReference type="InterPro" id="IPR000792">
    <property type="entry name" value="Tscrpt_reg_LuxR_C"/>
</dbReference>
<dbReference type="GO" id="GO:0003677">
    <property type="term" value="F:DNA binding"/>
    <property type="evidence" value="ECO:0007669"/>
    <property type="project" value="InterPro"/>
</dbReference>
<sequence length="217" mass="22872">MTIVSDASRIDDAVRVMVETLDAVSVHTVVLGGDGRCISISPCAETLLSNGSPLTVQMERLRRSKTSSAVAECPRLGSAVDIDLDLQPCIDCVTRRNASAPCLGSCAISISGPNDAAIHLRLTSIPPADQQALTGAAAMAVIRPLTVQHSAELLPDIAVLLTAAEREVATELLSGRRPAEIAQLRGVSIGTIRSQIKRIYAKLGVSGLVEFIARARR</sequence>
<dbReference type="EMBL" id="BX572600">
    <property type="protein sequence ID" value="CAE27741.1"/>
    <property type="molecule type" value="Genomic_DNA"/>
</dbReference>
<evidence type="ECO:0000259" key="1">
    <source>
        <dbReference type="PROSITE" id="PS50043"/>
    </source>
</evidence>
<dbReference type="GO" id="GO:0006355">
    <property type="term" value="P:regulation of DNA-templated transcription"/>
    <property type="evidence" value="ECO:0007669"/>
    <property type="project" value="InterPro"/>
</dbReference>
<dbReference type="AlphaFoldDB" id="Q6N7F7"/>
<dbReference type="InterPro" id="IPR016032">
    <property type="entry name" value="Sig_transdc_resp-reg_C-effctor"/>
</dbReference>
<gene>
    <name evidence="2" type="ordered locus">RPA2300</name>
</gene>
<evidence type="ECO:0000313" key="2">
    <source>
        <dbReference type="EMBL" id="CAE27741.1"/>
    </source>
</evidence>